<dbReference type="EMBL" id="HACG01002459">
    <property type="protein sequence ID" value="CEK49324.1"/>
    <property type="molecule type" value="Transcribed_RNA"/>
</dbReference>
<dbReference type="AlphaFoldDB" id="A0A0B6XZI8"/>
<organism evidence="1">
    <name type="scientific">Arion vulgaris</name>
    <dbReference type="NCBI Taxonomy" id="1028688"/>
    <lineage>
        <taxon>Eukaryota</taxon>
        <taxon>Metazoa</taxon>
        <taxon>Spiralia</taxon>
        <taxon>Lophotrochozoa</taxon>
        <taxon>Mollusca</taxon>
        <taxon>Gastropoda</taxon>
        <taxon>Heterobranchia</taxon>
        <taxon>Euthyneura</taxon>
        <taxon>Panpulmonata</taxon>
        <taxon>Eupulmonata</taxon>
        <taxon>Stylommatophora</taxon>
        <taxon>Helicina</taxon>
        <taxon>Arionoidea</taxon>
        <taxon>Arionidae</taxon>
        <taxon>Arion</taxon>
    </lineage>
</organism>
<sequence>MGTNQDSPLPLSGGPGNRFHSCSLAKRLVIKEGRKTLFKKYKVENKCARL</sequence>
<reference evidence="1" key="1">
    <citation type="submission" date="2014-12" db="EMBL/GenBank/DDBJ databases">
        <title>Insight into the proteome of Arion vulgaris.</title>
        <authorList>
            <person name="Aradska J."/>
            <person name="Bulat T."/>
            <person name="Smidak R."/>
            <person name="Sarate P."/>
            <person name="Gangsoo J."/>
            <person name="Sialana F."/>
            <person name="Bilban M."/>
            <person name="Lubec G."/>
        </authorList>
    </citation>
    <scope>NUCLEOTIDE SEQUENCE</scope>
    <source>
        <tissue evidence="1">Skin</tissue>
    </source>
</reference>
<gene>
    <name evidence="1" type="primary">ORF7333</name>
</gene>
<protein>
    <submittedName>
        <fullName evidence="1">Uncharacterized protein</fullName>
    </submittedName>
</protein>
<name>A0A0B6XZI8_9EUPU</name>
<evidence type="ECO:0000313" key="1">
    <source>
        <dbReference type="EMBL" id="CEK49324.1"/>
    </source>
</evidence>
<proteinExistence type="predicted"/>
<accession>A0A0B6XZI8</accession>